<feature type="region of interest" description="Disordered" evidence="1">
    <location>
        <begin position="105"/>
        <end position="125"/>
    </location>
</feature>
<evidence type="ECO:0000313" key="2">
    <source>
        <dbReference type="EMBL" id="PZA11661.1"/>
    </source>
</evidence>
<evidence type="ECO:0000313" key="3">
    <source>
        <dbReference type="Proteomes" id="UP000248134"/>
    </source>
</evidence>
<gene>
    <name evidence="2" type="ORF">DNX69_12490</name>
</gene>
<proteinExistence type="predicted"/>
<name>A0A323UGU7_RHOPL</name>
<sequence>MPTWPTEHLSWDHARLVALEQQASAKRAQLRFDIDMLAARRALQRALADEAQAHKRCPMKDCRRARGCRTPMLCVVVPMDPPTEAQWKMIDTLYTNLQRRRRDQALARLPHAERMRDGRKAGSGR</sequence>
<evidence type="ECO:0000256" key="1">
    <source>
        <dbReference type="SAM" id="MobiDB-lite"/>
    </source>
</evidence>
<dbReference type="AlphaFoldDB" id="A0A323UGU7"/>
<dbReference type="EMBL" id="QKQS01000022">
    <property type="protein sequence ID" value="PZA11661.1"/>
    <property type="molecule type" value="Genomic_DNA"/>
</dbReference>
<feature type="compositionally biased region" description="Basic and acidic residues" evidence="1">
    <location>
        <begin position="110"/>
        <end position="125"/>
    </location>
</feature>
<comment type="caution">
    <text evidence="2">The sequence shown here is derived from an EMBL/GenBank/DDBJ whole genome shotgun (WGS) entry which is preliminary data.</text>
</comment>
<dbReference type="RefSeq" id="WP_110786323.1">
    <property type="nucleotide sequence ID" value="NZ_QKQS01000022.1"/>
</dbReference>
<protein>
    <submittedName>
        <fullName evidence="2">Uncharacterized protein</fullName>
    </submittedName>
</protein>
<reference evidence="2 3" key="1">
    <citation type="submission" date="2018-06" db="EMBL/GenBank/DDBJ databases">
        <title>Draft Whole-Genome Sequence of the purple photosynthetic bacterium Rhodospeudomonas palustris XCP.</title>
        <authorList>
            <person name="Rayyan A."/>
            <person name="Meyer T.E."/>
            <person name="Kyndt J.A."/>
        </authorList>
    </citation>
    <scope>NUCLEOTIDE SEQUENCE [LARGE SCALE GENOMIC DNA]</scope>
    <source>
        <strain evidence="2 3">XCP</strain>
    </source>
</reference>
<organism evidence="2 3">
    <name type="scientific">Rhodopseudomonas palustris</name>
    <dbReference type="NCBI Taxonomy" id="1076"/>
    <lineage>
        <taxon>Bacteria</taxon>
        <taxon>Pseudomonadati</taxon>
        <taxon>Pseudomonadota</taxon>
        <taxon>Alphaproteobacteria</taxon>
        <taxon>Hyphomicrobiales</taxon>
        <taxon>Nitrobacteraceae</taxon>
        <taxon>Rhodopseudomonas</taxon>
    </lineage>
</organism>
<accession>A0A323UGU7</accession>
<dbReference type="OrthoDB" id="8141239at2"/>
<dbReference type="Proteomes" id="UP000248134">
    <property type="component" value="Unassembled WGS sequence"/>
</dbReference>